<dbReference type="InterPro" id="IPR011009">
    <property type="entry name" value="Kinase-like_dom_sf"/>
</dbReference>
<dbReference type="RefSeq" id="WP_191141703.1">
    <property type="nucleotide sequence ID" value="NZ_JACXAH010000005.1"/>
</dbReference>
<dbReference type="AlphaFoldDB" id="A0A926NE60"/>
<gene>
    <name evidence="2" type="ORF">IC620_05395</name>
</gene>
<proteinExistence type="predicted"/>
<dbReference type="GO" id="GO:0042601">
    <property type="term" value="C:endospore-forming forespore"/>
    <property type="evidence" value="ECO:0007669"/>
    <property type="project" value="TreeGrafter"/>
</dbReference>
<dbReference type="Pfam" id="PF01636">
    <property type="entry name" value="APH"/>
    <property type="match status" value="1"/>
</dbReference>
<name>A0A926NE60_9BACL</name>
<evidence type="ECO:0000259" key="1">
    <source>
        <dbReference type="Pfam" id="PF01636"/>
    </source>
</evidence>
<dbReference type="InterPro" id="IPR002575">
    <property type="entry name" value="Aminoglycoside_PTrfase"/>
</dbReference>
<protein>
    <submittedName>
        <fullName evidence="2">Phosphotransferase</fullName>
    </submittedName>
</protein>
<evidence type="ECO:0000313" key="2">
    <source>
        <dbReference type="EMBL" id="MBD1371793.1"/>
    </source>
</evidence>
<sequence length="346" mass="41088">MEQDATLTEVIHLYGWQPEQVSFQGNVCKIINEDGVYALKKSRSSREKLLVLHRLFQKLQENGYEHLLPWIPTHNGEPVASVESVNWYATPWKEPDADFPNTDIVRGLAEFHHEAEPLISEFRELQTKIGKEDLEEWKLKKDQLDLYQESAKMRDYPSPFDKVYLRGYEQLQEPYQFFLRGMEKFVDVTSGKPPRYTICHTRIHPSNILSYENGFSFIDFDNVRIDTPVRDLATYMRRYIRDQGDQEHPSEILEAYEEKNKLQGTEKRLLALYLAYPERLMKYANRYYETPSYFSSEADATHKLEAELWHFEQLWDFARRLWQSTKKKSTPSKSESKARIKKILKR</sequence>
<dbReference type="EMBL" id="JACXAH010000005">
    <property type="protein sequence ID" value="MBD1371793.1"/>
    <property type="molecule type" value="Genomic_DNA"/>
</dbReference>
<dbReference type="Proteomes" id="UP000661691">
    <property type="component" value="Unassembled WGS sequence"/>
</dbReference>
<dbReference type="PANTHER" id="PTHR39179:SF3">
    <property type="entry name" value="COTS-RELATED PROTEIN"/>
    <property type="match status" value="1"/>
</dbReference>
<dbReference type="PANTHER" id="PTHR39179">
    <property type="entry name" value="SPORE COAT PROTEIN I"/>
    <property type="match status" value="1"/>
</dbReference>
<feature type="domain" description="Aminoglycoside phosphotransferase" evidence="1">
    <location>
        <begin position="192"/>
        <end position="257"/>
    </location>
</feature>
<dbReference type="Gene3D" id="3.90.1200.10">
    <property type="match status" value="1"/>
</dbReference>
<keyword evidence="3" id="KW-1185">Reference proteome</keyword>
<dbReference type="SUPFAM" id="SSF56112">
    <property type="entry name" value="Protein kinase-like (PK-like)"/>
    <property type="match status" value="1"/>
</dbReference>
<organism evidence="2 3">
    <name type="scientific">Polycladospora coralii</name>
    <dbReference type="NCBI Taxonomy" id="2771432"/>
    <lineage>
        <taxon>Bacteria</taxon>
        <taxon>Bacillati</taxon>
        <taxon>Bacillota</taxon>
        <taxon>Bacilli</taxon>
        <taxon>Bacillales</taxon>
        <taxon>Thermoactinomycetaceae</taxon>
        <taxon>Polycladospora</taxon>
    </lineage>
</organism>
<evidence type="ECO:0000313" key="3">
    <source>
        <dbReference type="Proteomes" id="UP000661691"/>
    </source>
</evidence>
<accession>A0A926NE60</accession>
<dbReference type="Gene3D" id="3.30.200.20">
    <property type="entry name" value="Phosphorylase Kinase, domain 1"/>
    <property type="match status" value="1"/>
</dbReference>
<dbReference type="InterPro" id="IPR047175">
    <property type="entry name" value="CotS-like"/>
</dbReference>
<reference evidence="2" key="1">
    <citation type="submission" date="2020-09" db="EMBL/GenBank/DDBJ databases">
        <title>A novel bacterium of genus Hazenella, isolated from South China Sea.</title>
        <authorList>
            <person name="Huang H."/>
            <person name="Mo K."/>
            <person name="Hu Y."/>
        </authorList>
    </citation>
    <scope>NUCLEOTIDE SEQUENCE</scope>
    <source>
        <strain evidence="2">IB182357</strain>
    </source>
</reference>
<comment type="caution">
    <text evidence="2">The sequence shown here is derived from an EMBL/GenBank/DDBJ whole genome shotgun (WGS) entry which is preliminary data.</text>
</comment>